<dbReference type="SMART" id="SM00338">
    <property type="entry name" value="BRLZ"/>
    <property type="match status" value="1"/>
</dbReference>
<dbReference type="Gene3D" id="1.20.5.170">
    <property type="match status" value="1"/>
</dbReference>
<evidence type="ECO:0000313" key="3">
    <source>
        <dbReference type="EMBL" id="CAF1030444.1"/>
    </source>
</evidence>
<dbReference type="GO" id="GO:0000978">
    <property type="term" value="F:RNA polymerase II cis-regulatory region sequence-specific DNA binding"/>
    <property type="evidence" value="ECO:0007669"/>
    <property type="project" value="TreeGrafter"/>
</dbReference>
<evidence type="ECO:0000313" key="5">
    <source>
        <dbReference type="EMBL" id="CAF3798778.1"/>
    </source>
</evidence>
<comment type="caution">
    <text evidence="4">The sequence shown here is derived from an EMBL/GenBank/DDBJ whole genome shotgun (WGS) entry which is preliminary data.</text>
</comment>
<name>A0A815BV76_9BILA</name>
<evidence type="ECO:0000313" key="6">
    <source>
        <dbReference type="EMBL" id="CAF4065229.1"/>
    </source>
</evidence>
<dbReference type="GO" id="GO:0000981">
    <property type="term" value="F:DNA-binding transcription factor activity, RNA polymerase II-specific"/>
    <property type="evidence" value="ECO:0007669"/>
    <property type="project" value="TreeGrafter"/>
</dbReference>
<keyword evidence="7" id="KW-1185">Reference proteome</keyword>
<reference evidence="4" key="1">
    <citation type="submission" date="2021-02" db="EMBL/GenBank/DDBJ databases">
        <authorList>
            <person name="Nowell W R."/>
        </authorList>
    </citation>
    <scope>NUCLEOTIDE SEQUENCE</scope>
</reference>
<evidence type="ECO:0000256" key="1">
    <source>
        <dbReference type="SAM" id="Coils"/>
    </source>
</evidence>
<dbReference type="PANTHER" id="PTHR23334:SF20">
    <property type="entry name" value="BASIC LEUCINE ZIPPER 24"/>
    <property type="match status" value="1"/>
</dbReference>
<protein>
    <recommendedName>
        <fullName evidence="2">BZIP domain-containing protein</fullName>
    </recommendedName>
</protein>
<sequence>MINCQSINIQLTLFQVQNLNGSLSTTNDPIQVEQPEPATSTFNDSFLDSLTDLETSIELPFDILDGFSDELNLENFIDTIWSDTTDSLDQVDSIDKLLAQDIASYDIENMITLQHNTENDQQQRCSNDSEVPSMIDATSLIDSHHSITQSSVYDDNSMESSNTVEENVDGGIKKLARFGNTEVVKYSNEYHHRRVKNNEAVKKCRKKAKEKQKVTENKLTKLADDNRKLHERIDLLLKELQVMKSVYKQLT</sequence>
<dbReference type="PROSITE" id="PS50217">
    <property type="entry name" value="BZIP"/>
    <property type="match status" value="1"/>
</dbReference>
<feature type="coiled-coil region" evidence="1">
    <location>
        <begin position="205"/>
        <end position="239"/>
    </location>
</feature>
<organism evidence="4 7">
    <name type="scientific">Didymodactylos carnosus</name>
    <dbReference type="NCBI Taxonomy" id="1234261"/>
    <lineage>
        <taxon>Eukaryota</taxon>
        <taxon>Metazoa</taxon>
        <taxon>Spiralia</taxon>
        <taxon>Gnathifera</taxon>
        <taxon>Rotifera</taxon>
        <taxon>Eurotatoria</taxon>
        <taxon>Bdelloidea</taxon>
        <taxon>Philodinida</taxon>
        <taxon>Philodinidae</taxon>
        <taxon>Didymodactylos</taxon>
    </lineage>
</organism>
<dbReference type="Proteomes" id="UP000681722">
    <property type="component" value="Unassembled WGS sequence"/>
</dbReference>
<dbReference type="EMBL" id="CAJNOK010007297">
    <property type="protein sequence ID" value="CAF1030444.1"/>
    <property type="molecule type" value="Genomic_DNA"/>
</dbReference>
<dbReference type="EMBL" id="CAJOBC010024927">
    <property type="protein sequence ID" value="CAF4065229.1"/>
    <property type="molecule type" value="Genomic_DNA"/>
</dbReference>
<dbReference type="Proteomes" id="UP000663829">
    <property type="component" value="Unassembled WGS sequence"/>
</dbReference>
<evidence type="ECO:0000313" key="4">
    <source>
        <dbReference type="EMBL" id="CAF1274665.1"/>
    </source>
</evidence>
<evidence type="ECO:0000259" key="2">
    <source>
        <dbReference type="PROSITE" id="PS50217"/>
    </source>
</evidence>
<dbReference type="EMBL" id="CAJOBA010007310">
    <property type="protein sequence ID" value="CAF3798778.1"/>
    <property type="molecule type" value="Genomic_DNA"/>
</dbReference>
<dbReference type="Proteomes" id="UP000682733">
    <property type="component" value="Unassembled WGS sequence"/>
</dbReference>
<dbReference type="EMBL" id="CAJNOQ010011347">
    <property type="protein sequence ID" value="CAF1274665.1"/>
    <property type="molecule type" value="Genomic_DNA"/>
</dbReference>
<keyword evidence="1" id="KW-0175">Coiled coil</keyword>
<dbReference type="Pfam" id="PF07716">
    <property type="entry name" value="bZIP_2"/>
    <property type="match status" value="1"/>
</dbReference>
<dbReference type="Proteomes" id="UP000677228">
    <property type="component" value="Unassembled WGS sequence"/>
</dbReference>
<dbReference type="InterPro" id="IPR031106">
    <property type="entry name" value="C/EBP"/>
</dbReference>
<dbReference type="PANTHER" id="PTHR23334">
    <property type="entry name" value="CCAAT/ENHANCER BINDING PROTEIN"/>
    <property type="match status" value="1"/>
</dbReference>
<accession>A0A815BV76</accession>
<feature type="domain" description="BZIP" evidence="2">
    <location>
        <begin position="187"/>
        <end position="250"/>
    </location>
</feature>
<gene>
    <name evidence="4" type="ORF">GPM918_LOCUS27257</name>
    <name evidence="3" type="ORF">OVA965_LOCUS15960</name>
    <name evidence="6" type="ORF">SRO942_LOCUS27549</name>
    <name evidence="5" type="ORF">TMI583_LOCUS15974</name>
</gene>
<dbReference type="OrthoDB" id="10032067at2759"/>
<dbReference type="AlphaFoldDB" id="A0A815BV76"/>
<proteinExistence type="predicted"/>
<dbReference type="InterPro" id="IPR046347">
    <property type="entry name" value="bZIP_sf"/>
</dbReference>
<dbReference type="GO" id="GO:0006351">
    <property type="term" value="P:DNA-templated transcription"/>
    <property type="evidence" value="ECO:0007669"/>
    <property type="project" value="InterPro"/>
</dbReference>
<dbReference type="SUPFAM" id="SSF57959">
    <property type="entry name" value="Leucine zipper domain"/>
    <property type="match status" value="1"/>
</dbReference>
<dbReference type="InterPro" id="IPR004827">
    <property type="entry name" value="bZIP"/>
</dbReference>
<evidence type="ECO:0000313" key="7">
    <source>
        <dbReference type="Proteomes" id="UP000663829"/>
    </source>
</evidence>